<sequence length="29" mass="3458">MHENVSNMKHRHYGSIFVKIFSPTTLVKR</sequence>
<evidence type="ECO:0000313" key="1">
    <source>
        <dbReference type="EMBL" id="JAD65948.1"/>
    </source>
</evidence>
<accession>A0A0A9BUR8</accession>
<reference evidence="1" key="1">
    <citation type="submission" date="2014-09" db="EMBL/GenBank/DDBJ databases">
        <authorList>
            <person name="Magalhaes I.L.F."/>
            <person name="Oliveira U."/>
            <person name="Santos F.R."/>
            <person name="Vidigal T.H.D.A."/>
            <person name="Brescovit A.D."/>
            <person name="Santos A.J."/>
        </authorList>
    </citation>
    <scope>NUCLEOTIDE SEQUENCE</scope>
    <source>
        <tissue evidence="1">Shoot tissue taken approximately 20 cm above the soil surface</tissue>
    </source>
</reference>
<proteinExistence type="predicted"/>
<reference evidence="1" key="2">
    <citation type="journal article" date="2015" name="Data Brief">
        <title>Shoot transcriptome of the giant reed, Arundo donax.</title>
        <authorList>
            <person name="Barrero R.A."/>
            <person name="Guerrero F.D."/>
            <person name="Moolhuijzen P."/>
            <person name="Goolsby J.A."/>
            <person name="Tidwell J."/>
            <person name="Bellgard S.E."/>
            <person name="Bellgard M.I."/>
        </authorList>
    </citation>
    <scope>NUCLEOTIDE SEQUENCE</scope>
    <source>
        <tissue evidence="1">Shoot tissue taken approximately 20 cm above the soil surface</tissue>
    </source>
</reference>
<organism evidence="1">
    <name type="scientific">Arundo donax</name>
    <name type="common">Giant reed</name>
    <name type="synonym">Donax arundinaceus</name>
    <dbReference type="NCBI Taxonomy" id="35708"/>
    <lineage>
        <taxon>Eukaryota</taxon>
        <taxon>Viridiplantae</taxon>
        <taxon>Streptophyta</taxon>
        <taxon>Embryophyta</taxon>
        <taxon>Tracheophyta</taxon>
        <taxon>Spermatophyta</taxon>
        <taxon>Magnoliopsida</taxon>
        <taxon>Liliopsida</taxon>
        <taxon>Poales</taxon>
        <taxon>Poaceae</taxon>
        <taxon>PACMAD clade</taxon>
        <taxon>Arundinoideae</taxon>
        <taxon>Arundineae</taxon>
        <taxon>Arundo</taxon>
    </lineage>
</organism>
<dbReference type="AlphaFoldDB" id="A0A0A9BUR8"/>
<name>A0A0A9BUR8_ARUDO</name>
<protein>
    <submittedName>
        <fullName evidence="1">Uncharacterized protein</fullName>
    </submittedName>
</protein>
<dbReference type="EMBL" id="GBRH01231947">
    <property type="protein sequence ID" value="JAD65948.1"/>
    <property type="molecule type" value="Transcribed_RNA"/>
</dbReference>